<reference evidence="1" key="2">
    <citation type="journal article" date="2021" name="PeerJ">
        <title>Extensive microbial diversity within the chicken gut microbiome revealed by metagenomics and culture.</title>
        <authorList>
            <person name="Gilroy R."/>
            <person name="Ravi A."/>
            <person name="Getino M."/>
            <person name="Pursley I."/>
            <person name="Horton D.L."/>
            <person name="Alikhan N.F."/>
            <person name="Baker D."/>
            <person name="Gharbi K."/>
            <person name="Hall N."/>
            <person name="Watson M."/>
            <person name="Adriaenssens E.M."/>
            <person name="Foster-Nyarko E."/>
            <person name="Jarju S."/>
            <person name="Secka A."/>
            <person name="Antonio M."/>
            <person name="Oren A."/>
            <person name="Chaudhuri R.R."/>
            <person name="La Ragione R."/>
            <person name="Hildebrand F."/>
            <person name="Pallen M.J."/>
        </authorList>
    </citation>
    <scope>NUCLEOTIDE SEQUENCE</scope>
    <source>
        <strain evidence="1">6276</strain>
    </source>
</reference>
<accession>A0A9D1EYQ2</accession>
<sequence length="138" mass="15212">MLSPNLVNALDMAAANGILDCDGAAFITGTQPRYMGSPQFALPQANLQQPLKDEMIYKNPTNKQSANPLWKKVLFGALVVGLGIFGLAKLKNIPSVKDGFNKIKTFDTSKIKNSWNSFCQFFKDGFEKIFRKKSPPAP</sequence>
<dbReference type="AlphaFoldDB" id="A0A9D1EYQ2"/>
<evidence type="ECO:0000313" key="1">
    <source>
        <dbReference type="EMBL" id="HIS36431.1"/>
    </source>
</evidence>
<dbReference type="Proteomes" id="UP000823928">
    <property type="component" value="Unassembled WGS sequence"/>
</dbReference>
<dbReference type="EMBL" id="DVIU01000142">
    <property type="protein sequence ID" value="HIS36431.1"/>
    <property type="molecule type" value="Genomic_DNA"/>
</dbReference>
<comment type="caution">
    <text evidence="1">The sequence shown here is derived from an EMBL/GenBank/DDBJ whole genome shotgun (WGS) entry which is preliminary data.</text>
</comment>
<reference evidence="1" key="1">
    <citation type="submission" date="2020-10" db="EMBL/GenBank/DDBJ databases">
        <authorList>
            <person name="Gilroy R."/>
        </authorList>
    </citation>
    <scope>NUCLEOTIDE SEQUENCE</scope>
    <source>
        <strain evidence="1">6276</strain>
    </source>
</reference>
<organism evidence="1 2">
    <name type="scientific">Candidatus Scatousia excrementigallinarum</name>
    <dbReference type="NCBI Taxonomy" id="2840935"/>
    <lineage>
        <taxon>Bacteria</taxon>
        <taxon>Candidatus Scatousia</taxon>
    </lineage>
</organism>
<evidence type="ECO:0000313" key="2">
    <source>
        <dbReference type="Proteomes" id="UP000823928"/>
    </source>
</evidence>
<name>A0A9D1EYQ2_9BACT</name>
<gene>
    <name evidence="1" type="ORF">IAC10_07360</name>
</gene>
<proteinExistence type="predicted"/>
<protein>
    <submittedName>
        <fullName evidence="1">Uncharacterized protein</fullName>
    </submittedName>
</protein>